<evidence type="ECO:0000313" key="1">
    <source>
        <dbReference type="EMBL" id="MEZ0476627.1"/>
    </source>
</evidence>
<dbReference type="Proteomes" id="UP001566331">
    <property type="component" value="Unassembled WGS sequence"/>
</dbReference>
<protein>
    <submittedName>
        <fullName evidence="1">Helix-turn-helix domain-containing protein</fullName>
    </submittedName>
</protein>
<accession>A0ABV4HY69</accession>
<dbReference type="Gene3D" id="1.10.10.10">
    <property type="entry name" value="Winged helix-like DNA-binding domain superfamily/Winged helix DNA-binding domain"/>
    <property type="match status" value="1"/>
</dbReference>
<gene>
    <name evidence="1" type="ORF">AB6713_18725</name>
</gene>
<comment type="caution">
    <text evidence="1">The sequence shown here is derived from an EMBL/GenBank/DDBJ whole genome shotgun (WGS) entry which is preliminary data.</text>
</comment>
<dbReference type="InterPro" id="IPR036390">
    <property type="entry name" value="WH_DNA-bd_sf"/>
</dbReference>
<reference evidence="1 2" key="1">
    <citation type="submission" date="2024-07" db="EMBL/GenBank/DDBJ databases">
        <title>Luteimonas salilacus sp. nov., isolated from the shore soil of Salt Lake in Tibet of China.</title>
        <authorList>
            <person name="Zhang X."/>
            <person name="Li A."/>
        </authorList>
    </citation>
    <scope>NUCLEOTIDE SEQUENCE [LARGE SCALE GENOMIC DNA]</scope>
    <source>
        <strain evidence="1 2">B3-2-R+30</strain>
    </source>
</reference>
<name>A0ABV4HY69_9GAMM</name>
<dbReference type="Pfam" id="PF12840">
    <property type="entry name" value="HTH_20"/>
    <property type="match status" value="1"/>
</dbReference>
<dbReference type="RefSeq" id="WP_370561706.1">
    <property type="nucleotide sequence ID" value="NZ_JBFWIB010000001.1"/>
</dbReference>
<dbReference type="SUPFAM" id="SSF46785">
    <property type="entry name" value="Winged helix' DNA-binding domain"/>
    <property type="match status" value="1"/>
</dbReference>
<proteinExistence type="predicted"/>
<keyword evidence="2" id="KW-1185">Reference proteome</keyword>
<dbReference type="InterPro" id="IPR036388">
    <property type="entry name" value="WH-like_DNA-bd_sf"/>
</dbReference>
<organism evidence="1 2">
    <name type="scientific">Luteimonas salinilitoris</name>
    <dbReference type="NCBI Taxonomy" id="3237697"/>
    <lineage>
        <taxon>Bacteria</taxon>
        <taxon>Pseudomonadati</taxon>
        <taxon>Pseudomonadota</taxon>
        <taxon>Gammaproteobacteria</taxon>
        <taxon>Lysobacterales</taxon>
        <taxon>Lysobacteraceae</taxon>
        <taxon>Luteimonas</taxon>
    </lineage>
</organism>
<evidence type="ECO:0000313" key="2">
    <source>
        <dbReference type="Proteomes" id="UP001566331"/>
    </source>
</evidence>
<sequence>MRQELVDTLYALGGEASVADLAQTLGHHADGLYYHLRLLRKAGLVEEIQAEPGAGLAYRLAGRGSGPLRLAYRTGGQGNTEALSAYVRGLLQVAGKDFEQALALPEVAVEGKRRQLWASRNKGWLSAAEIEEVNALLERLCELTSQPRSPGRDTLMTLVFALSPSLPRAKRR</sequence>
<dbReference type="EMBL" id="JBFWIC010000042">
    <property type="protein sequence ID" value="MEZ0476627.1"/>
    <property type="molecule type" value="Genomic_DNA"/>
</dbReference>